<organism evidence="1 2">
    <name type="scientific">Rhododendron molle</name>
    <name type="common">Chinese azalea</name>
    <name type="synonym">Azalea mollis</name>
    <dbReference type="NCBI Taxonomy" id="49168"/>
    <lineage>
        <taxon>Eukaryota</taxon>
        <taxon>Viridiplantae</taxon>
        <taxon>Streptophyta</taxon>
        <taxon>Embryophyta</taxon>
        <taxon>Tracheophyta</taxon>
        <taxon>Spermatophyta</taxon>
        <taxon>Magnoliopsida</taxon>
        <taxon>eudicotyledons</taxon>
        <taxon>Gunneridae</taxon>
        <taxon>Pentapetalae</taxon>
        <taxon>asterids</taxon>
        <taxon>Ericales</taxon>
        <taxon>Ericaceae</taxon>
        <taxon>Ericoideae</taxon>
        <taxon>Rhodoreae</taxon>
        <taxon>Rhododendron</taxon>
    </lineage>
</organism>
<protein>
    <submittedName>
        <fullName evidence="1">Uncharacterized protein</fullName>
    </submittedName>
</protein>
<proteinExistence type="predicted"/>
<evidence type="ECO:0000313" key="2">
    <source>
        <dbReference type="Proteomes" id="UP001062846"/>
    </source>
</evidence>
<gene>
    <name evidence="1" type="ORF">RHMOL_Rhmol10G0084000</name>
</gene>
<dbReference type="EMBL" id="CM046397">
    <property type="protein sequence ID" value="KAI8534358.1"/>
    <property type="molecule type" value="Genomic_DNA"/>
</dbReference>
<sequence length="85" mass="9429">MKASNTEKSIAHEIGGLQNDTLRFGLHGVKGEITGSHPLQSAYQFVLPLSLSLSKYTYVYVDEEPVGPDIWVVQALSRVLLSTYY</sequence>
<keyword evidence="2" id="KW-1185">Reference proteome</keyword>
<reference evidence="1" key="1">
    <citation type="submission" date="2022-02" db="EMBL/GenBank/DDBJ databases">
        <title>Plant Genome Project.</title>
        <authorList>
            <person name="Zhang R.-G."/>
        </authorList>
    </citation>
    <scope>NUCLEOTIDE SEQUENCE</scope>
    <source>
        <strain evidence="1">AT1</strain>
    </source>
</reference>
<accession>A0ACC0M1Y4</accession>
<dbReference type="Proteomes" id="UP001062846">
    <property type="component" value="Chromosome 10"/>
</dbReference>
<comment type="caution">
    <text evidence="1">The sequence shown here is derived from an EMBL/GenBank/DDBJ whole genome shotgun (WGS) entry which is preliminary data.</text>
</comment>
<name>A0ACC0M1Y4_RHOML</name>
<evidence type="ECO:0000313" key="1">
    <source>
        <dbReference type="EMBL" id="KAI8534358.1"/>
    </source>
</evidence>